<evidence type="ECO:0000256" key="1">
    <source>
        <dbReference type="SAM" id="Phobius"/>
    </source>
</evidence>
<feature type="transmembrane region" description="Helical" evidence="1">
    <location>
        <begin position="52"/>
        <end position="69"/>
    </location>
</feature>
<keyword evidence="1" id="KW-0472">Membrane</keyword>
<name>A0A2P2QJ66_RHIMU</name>
<keyword evidence="1" id="KW-1133">Transmembrane helix</keyword>
<proteinExistence type="predicted"/>
<protein>
    <submittedName>
        <fullName evidence="2">Uncharacterized protein</fullName>
    </submittedName>
</protein>
<sequence>MMFRGGALVGTPLELPPQVVVGLITLALHETIASDTYEHKCLWLGSSLGFEYFIITCLWFFLTLQLAILSA</sequence>
<dbReference type="EMBL" id="GGEC01086564">
    <property type="protein sequence ID" value="MBX67048.1"/>
    <property type="molecule type" value="Transcribed_RNA"/>
</dbReference>
<accession>A0A2P2QJ66</accession>
<organism evidence="2">
    <name type="scientific">Rhizophora mucronata</name>
    <name type="common">Asiatic mangrove</name>
    <dbReference type="NCBI Taxonomy" id="61149"/>
    <lineage>
        <taxon>Eukaryota</taxon>
        <taxon>Viridiplantae</taxon>
        <taxon>Streptophyta</taxon>
        <taxon>Embryophyta</taxon>
        <taxon>Tracheophyta</taxon>
        <taxon>Spermatophyta</taxon>
        <taxon>Magnoliopsida</taxon>
        <taxon>eudicotyledons</taxon>
        <taxon>Gunneridae</taxon>
        <taxon>Pentapetalae</taxon>
        <taxon>rosids</taxon>
        <taxon>fabids</taxon>
        <taxon>Malpighiales</taxon>
        <taxon>Rhizophoraceae</taxon>
        <taxon>Rhizophora</taxon>
    </lineage>
</organism>
<evidence type="ECO:0000313" key="2">
    <source>
        <dbReference type="EMBL" id="MBX67048.1"/>
    </source>
</evidence>
<keyword evidence="1" id="KW-0812">Transmembrane</keyword>
<dbReference type="AlphaFoldDB" id="A0A2P2QJ66"/>
<reference evidence="2" key="1">
    <citation type="submission" date="2018-02" db="EMBL/GenBank/DDBJ databases">
        <title>Rhizophora mucronata_Transcriptome.</title>
        <authorList>
            <person name="Meera S.P."/>
            <person name="Sreeshan A."/>
            <person name="Augustine A."/>
        </authorList>
    </citation>
    <scope>NUCLEOTIDE SEQUENCE</scope>
    <source>
        <tissue evidence="2">Leaf</tissue>
    </source>
</reference>